<organism evidence="3 4">
    <name type="scientific">Butyrivibrio hungatei</name>
    <dbReference type="NCBI Taxonomy" id="185008"/>
    <lineage>
        <taxon>Bacteria</taxon>
        <taxon>Bacillati</taxon>
        <taxon>Bacillota</taxon>
        <taxon>Clostridia</taxon>
        <taxon>Lachnospirales</taxon>
        <taxon>Lachnospiraceae</taxon>
        <taxon>Butyrivibrio</taxon>
    </lineage>
</organism>
<evidence type="ECO:0000313" key="3">
    <source>
        <dbReference type="EMBL" id="AOZ95186.1"/>
    </source>
</evidence>
<dbReference type="InterPro" id="IPR036779">
    <property type="entry name" value="LysM_dom_sf"/>
</dbReference>
<dbReference type="InterPro" id="IPR018392">
    <property type="entry name" value="LysM"/>
</dbReference>
<accession>A0A1D9NXU0</accession>
<dbReference type="EMBL" id="CP017831">
    <property type="protein sequence ID" value="AOZ95186.1"/>
    <property type="molecule type" value="Genomic_DNA"/>
</dbReference>
<feature type="transmembrane region" description="Helical" evidence="1">
    <location>
        <begin position="41"/>
        <end position="62"/>
    </location>
</feature>
<dbReference type="Gene3D" id="3.10.350.10">
    <property type="entry name" value="LysM domain"/>
    <property type="match status" value="1"/>
</dbReference>
<protein>
    <submittedName>
        <fullName evidence="3">LysM domain-containing protein</fullName>
    </submittedName>
</protein>
<evidence type="ECO:0000313" key="4">
    <source>
        <dbReference type="Proteomes" id="UP000179284"/>
    </source>
</evidence>
<proteinExistence type="predicted"/>
<dbReference type="KEGG" id="bhu:bhn_I0150"/>
<evidence type="ECO:0000259" key="2">
    <source>
        <dbReference type="Pfam" id="PF01476"/>
    </source>
</evidence>
<dbReference type="Pfam" id="PF01476">
    <property type="entry name" value="LysM"/>
    <property type="match status" value="1"/>
</dbReference>
<keyword evidence="4" id="KW-1185">Reference proteome</keyword>
<name>A0A1D9NXU0_9FIRM</name>
<sequence length="138" mass="16006">MSKALMAAASLYNDQRFLSKSELRIYRNKIRRQRIVRRQRITLAMIIAMFLFAMIFVVSTLVSDAASDDYTPEYKYYGSITVGVGDTLWDIASDNISWTHYDTVEDYISEICSINHVEEEEIFAGDNLVIPYYSTEFK</sequence>
<feature type="domain" description="LysM" evidence="2">
    <location>
        <begin position="80"/>
        <end position="131"/>
    </location>
</feature>
<keyword evidence="1" id="KW-1133">Transmembrane helix</keyword>
<keyword evidence="1" id="KW-0812">Transmembrane</keyword>
<gene>
    <name evidence="3" type="ORF">bhn_I0150</name>
</gene>
<keyword evidence="1" id="KW-0472">Membrane</keyword>
<dbReference type="CDD" id="cd00118">
    <property type="entry name" value="LysM"/>
    <property type="match status" value="1"/>
</dbReference>
<dbReference type="AlphaFoldDB" id="A0A1D9NXU0"/>
<dbReference type="Proteomes" id="UP000179284">
    <property type="component" value="Chromosome I"/>
</dbReference>
<dbReference type="RefSeq" id="WP_071175000.1">
    <property type="nucleotide sequence ID" value="NZ_CP017831.1"/>
</dbReference>
<reference evidence="4" key="1">
    <citation type="submission" date="2016-10" db="EMBL/GenBank/DDBJ databases">
        <title>The complete genome sequence of the rumen bacterium Butyrivibrio hungatei MB2003.</title>
        <authorList>
            <person name="Palevich N."/>
            <person name="Kelly W.J."/>
            <person name="Leahy S.C."/>
            <person name="Altermann E."/>
            <person name="Rakonjac J."/>
            <person name="Attwood G.T."/>
        </authorList>
    </citation>
    <scope>NUCLEOTIDE SEQUENCE [LARGE SCALE GENOMIC DNA]</scope>
    <source>
        <strain evidence="4">MB2003</strain>
    </source>
</reference>
<evidence type="ECO:0000256" key="1">
    <source>
        <dbReference type="SAM" id="Phobius"/>
    </source>
</evidence>